<feature type="compositionally biased region" description="Polar residues" evidence="2">
    <location>
        <begin position="185"/>
        <end position="202"/>
    </location>
</feature>
<proteinExistence type="predicted"/>
<dbReference type="PANTHER" id="PTHR31016:SF20">
    <property type="entry name" value="HEAT-INDUCIBLE TRANSCRIPTION REPRESSOR-RELATED"/>
    <property type="match status" value="1"/>
</dbReference>
<dbReference type="InParanoid" id="A0A251VM47"/>
<feature type="region of interest" description="Disordered" evidence="2">
    <location>
        <begin position="174"/>
        <end position="202"/>
    </location>
</feature>
<feature type="region of interest" description="Disordered" evidence="2">
    <location>
        <begin position="1"/>
        <end position="38"/>
    </location>
</feature>
<evidence type="ECO:0000313" key="3">
    <source>
        <dbReference type="EMBL" id="OTG35771.1"/>
    </source>
</evidence>
<keyword evidence="4" id="KW-1185">Reference proteome</keyword>
<evidence type="ECO:0000256" key="2">
    <source>
        <dbReference type="SAM" id="MobiDB-lite"/>
    </source>
</evidence>
<gene>
    <name evidence="3" type="ORF">HannXRQ_Chr01g0000371</name>
</gene>
<dbReference type="AlphaFoldDB" id="A0A251VM47"/>
<reference evidence="4" key="1">
    <citation type="journal article" date="2017" name="Nature">
        <title>The sunflower genome provides insights into oil metabolism, flowering and Asterid evolution.</title>
        <authorList>
            <person name="Badouin H."/>
            <person name="Gouzy J."/>
            <person name="Grassa C.J."/>
            <person name="Murat F."/>
            <person name="Staton S.E."/>
            <person name="Cottret L."/>
            <person name="Lelandais-Briere C."/>
            <person name="Owens G.L."/>
            <person name="Carrere S."/>
            <person name="Mayjonade B."/>
            <person name="Legrand L."/>
            <person name="Gill N."/>
            <person name="Kane N.C."/>
            <person name="Bowers J.E."/>
            <person name="Hubner S."/>
            <person name="Bellec A."/>
            <person name="Berard A."/>
            <person name="Berges H."/>
            <person name="Blanchet N."/>
            <person name="Boniface M.C."/>
            <person name="Brunel D."/>
            <person name="Catrice O."/>
            <person name="Chaidir N."/>
            <person name="Claudel C."/>
            <person name="Donnadieu C."/>
            <person name="Faraut T."/>
            <person name="Fievet G."/>
            <person name="Helmstetter N."/>
            <person name="King M."/>
            <person name="Knapp S.J."/>
            <person name="Lai Z."/>
            <person name="Le Paslier M.C."/>
            <person name="Lippi Y."/>
            <person name="Lorenzon L."/>
            <person name="Mandel J.R."/>
            <person name="Marage G."/>
            <person name="Marchand G."/>
            <person name="Marquand E."/>
            <person name="Bret-Mestries E."/>
            <person name="Morien E."/>
            <person name="Nambeesan S."/>
            <person name="Nguyen T."/>
            <person name="Pegot-Espagnet P."/>
            <person name="Pouilly N."/>
            <person name="Raftis F."/>
            <person name="Sallet E."/>
            <person name="Schiex T."/>
            <person name="Thomas J."/>
            <person name="Vandecasteele C."/>
            <person name="Vares D."/>
            <person name="Vear F."/>
            <person name="Vautrin S."/>
            <person name="Crespi M."/>
            <person name="Mangin B."/>
            <person name="Burke J.M."/>
            <person name="Salse J."/>
            <person name="Munos S."/>
            <person name="Vincourt P."/>
            <person name="Rieseberg L.H."/>
            <person name="Langlade N.B."/>
        </authorList>
    </citation>
    <scope>NUCLEOTIDE SEQUENCE [LARGE SCALE GENOMIC DNA]</scope>
    <source>
        <strain evidence="4">cv. SF193</strain>
    </source>
</reference>
<dbReference type="Proteomes" id="UP000215914">
    <property type="component" value="Chromosome 1"/>
</dbReference>
<evidence type="ECO:0000256" key="1">
    <source>
        <dbReference type="SAM" id="Coils"/>
    </source>
</evidence>
<feature type="coiled-coil region" evidence="1">
    <location>
        <begin position="228"/>
        <end position="265"/>
    </location>
</feature>
<organism evidence="3 4">
    <name type="scientific">Helianthus annuus</name>
    <name type="common">Common sunflower</name>
    <dbReference type="NCBI Taxonomy" id="4232"/>
    <lineage>
        <taxon>Eukaryota</taxon>
        <taxon>Viridiplantae</taxon>
        <taxon>Streptophyta</taxon>
        <taxon>Embryophyta</taxon>
        <taxon>Tracheophyta</taxon>
        <taxon>Spermatophyta</taxon>
        <taxon>Magnoliopsida</taxon>
        <taxon>eudicotyledons</taxon>
        <taxon>Gunneridae</taxon>
        <taxon>Pentapetalae</taxon>
        <taxon>asterids</taxon>
        <taxon>campanulids</taxon>
        <taxon>Asterales</taxon>
        <taxon>Asteraceae</taxon>
        <taxon>Asteroideae</taxon>
        <taxon>Heliantheae alliance</taxon>
        <taxon>Heliantheae</taxon>
        <taxon>Helianthus</taxon>
    </lineage>
</organism>
<name>A0A251VM47_HELAN</name>
<protein>
    <submittedName>
        <fullName evidence="3">Uncharacterized protein</fullName>
    </submittedName>
</protein>
<accession>A0A251VM47</accession>
<sequence>MAYRRRQGLSRSSTFKEEILRQPENDDATTSTAALPHRISEPRLDSFHSFKNRSKSSSFDNVLMKNKKERGGFWGLLARKAKSILEDEGSKKSNTHANASKKPETISFSTNSQFTGIQVQHQCENSKKIDTPTLRMGLDRHRLKPSLNQIGDAIGNALEAEKKTQNTIQETHNLQDRRAFDNQEKNQGPRLQSAQAQRNQEAQLQASRDVTWQMCNYLFVALAKAAKVKQLARELKTATAELASAKERCCQLEQENKLLQEAQEKGDHPSEDDMIRLQLETLLAEKGRLAHENSVYARENRYLREIVEFHQMKMQDMLYLDEDIIETSYDLVEELVTSARFDLESSESMEGGGFPL</sequence>
<feature type="compositionally biased region" description="Basic and acidic residues" evidence="2">
    <location>
        <begin position="14"/>
        <end position="24"/>
    </location>
</feature>
<evidence type="ECO:0000313" key="4">
    <source>
        <dbReference type="Proteomes" id="UP000215914"/>
    </source>
</evidence>
<dbReference type="PANTHER" id="PTHR31016">
    <property type="entry name" value="OS04G0228100 PROTEIN"/>
    <property type="match status" value="1"/>
</dbReference>
<feature type="compositionally biased region" description="Basic and acidic residues" evidence="2">
    <location>
        <begin position="174"/>
        <end position="184"/>
    </location>
</feature>
<keyword evidence="1" id="KW-0175">Coiled coil</keyword>
<dbReference type="EMBL" id="CM007890">
    <property type="protein sequence ID" value="OTG35771.1"/>
    <property type="molecule type" value="Genomic_DNA"/>
</dbReference>